<sequence>MTDHLYRQVPLEFIELPPSKMQQRADEFLEFMKRRRSIRAFSDRPVDRKVIEQCLRTAGRAPSGANQQPWKFVVVSDPELKRTIRLAAEEEEREFYSGGASEEWLDALKPLATNAEKPFLEYAPYLIVIFSENYGIDEAGKKIKHYYVRDSVGIATGMLITAIHNAGLASLTHTPSPMRFLNQILDRPKNETPTMILVVGYPEAGVGVPDIEKKSLDEIAVFK</sequence>
<dbReference type="RefSeq" id="WP_273438409.1">
    <property type="nucleotide sequence ID" value="NZ_PKUN01000005.1"/>
</dbReference>
<dbReference type="InterPro" id="IPR050627">
    <property type="entry name" value="Nitroreductase/BluB"/>
</dbReference>
<keyword evidence="3" id="KW-0560">Oxidoreductase</keyword>
<name>A0A2N6CYP4_9GAMM</name>
<dbReference type="Pfam" id="PF00881">
    <property type="entry name" value="Nitroreductase"/>
    <property type="match status" value="1"/>
</dbReference>
<dbReference type="EMBL" id="PKUN01000005">
    <property type="protein sequence ID" value="PLX62477.1"/>
    <property type="molecule type" value="Genomic_DNA"/>
</dbReference>
<proteinExistence type="predicted"/>
<dbReference type="InterPro" id="IPR000415">
    <property type="entry name" value="Nitroreductase-like"/>
</dbReference>
<evidence type="ECO:0000313" key="6">
    <source>
        <dbReference type="Proteomes" id="UP000235015"/>
    </source>
</evidence>
<evidence type="ECO:0000259" key="4">
    <source>
        <dbReference type="Pfam" id="PF00881"/>
    </source>
</evidence>
<dbReference type="SUPFAM" id="SSF55469">
    <property type="entry name" value="FMN-dependent nitroreductase-like"/>
    <property type="match status" value="1"/>
</dbReference>
<dbReference type="STRING" id="1111735.GCA_000428045_01092"/>
<comment type="caution">
    <text evidence="5">The sequence shown here is derived from an EMBL/GenBank/DDBJ whole genome shotgun (WGS) entry which is preliminary data.</text>
</comment>
<dbReference type="Gene3D" id="3.40.109.10">
    <property type="entry name" value="NADH Oxidase"/>
    <property type="match status" value="1"/>
</dbReference>
<reference evidence="5 6" key="1">
    <citation type="submission" date="2017-11" db="EMBL/GenBank/DDBJ databases">
        <title>Genome-resolved metagenomics identifies genetic mobility, metabolic interactions, and unexpected diversity in perchlorate-reducing communities.</title>
        <authorList>
            <person name="Barnum T.P."/>
            <person name="Figueroa I.A."/>
            <person name="Carlstrom C.I."/>
            <person name="Lucas L.N."/>
            <person name="Engelbrektson A.L."/>
            <person name="Coates J.D."/>
        </authorList>
    </citation>
    <scope>NUCLEOTIDE SEQUENCE [LARGE SCALE GENOMIC DNA]</scope>
    <source>
        <strain evidence="5">BM301</strain>
    </source>
</reference>
<evidence type="ECO:0000313" key="5">
    <source>
        <dbReference type="EMBL" id="PLX62477.1"/>
    </source>
</evidence>
<evidence type="ECO:0000256" key="3">
    <source>
        <dbReference type="ARBA" id="ARBA00023002"/>
    </source>
</evidence>
<gene>
    <name evidence="5" type="ORF">C0630_06510</name>
</gene>
<keyword evidence="1" id="KW-0285">Flavoprotein</keyword>
<dbReference type="GO" id="GO:0016491">
    <property type="term" value="F:oxidoreductase activity"/>
    <property type="evidence" value="ECO:0007669"/>
    <property type="project" value="UniProtKB-KW"/>
</dbReference>
<dbReference type="PANTHER" id="PTHR23026">
    <property type="entry name" value="NADPH NITROREDUCTASE"/>
    <property type="match status" value="1"/>
</dbReference>
<dbReference type="AlphaFoldDB" id="A0A2N6CYP4"/>
<dbReference type="PANTHER" id="PTHR23026:SF90">
    <property type="entry name" value="IODOTYROSINE DEIODINASE 1"/>
    <property type="match status" value="1"/>
</dbReference>
<keyword evidence="2" id="KW-0288">FMN</keyword>
<organism evidence="5 6">
    <name type="scientific">Sedimenticola selenatireducens</name>
    <dbReference type="NCBI Taxonomy" id="191960"/>
    <lineage>
        <taxon>Bacteria</taxon>
        <taxon>Pseudomonadati</taxon>
        <taxon>Pseudomonadota</taxon>
        <taxon>Gammaproteobacteria</taxon>
        <taxon>Chromatiales</taxon>
        <taxon>Sedimenticolaceae</taxon>
        <taxon>Sedimenticola</taxon>
    </lineage>
</organism>
<dbReference type="Proteomes" id="UP000235015">
    <property type="component" value="Unassembled WGS sequence"/>
</dbReference>
<evidence type="ECO:0000256" key="1">
    <source>
        <dbReference type="ARBA" id="ARBA00022630"/>
    </source>
</evidence>
<evidence type="ECO:0000256" key="2">
    <source>
        <dbReference type="ARBA" id="ARBA00022643"/>
    </source>
</evidence>
<feature type="domain" description="Nitroreductase" evidence="4">
    <location>
        <begin position="33"/>
        <end position="201"/>
    </location>
</feature>
<dbReference type="InterPro" id="IPR029479">
    <property type="entry name" value="Nitroreductase"/>
</dbReference>
<dbReference type="CDD" id="cd02144">
    <property type="entry name" value="iodotyrosine_dehalogenase"/>
    <property type="match status" value="1"/>
</dbReference>
<protein>
    <submittedName>
        <fullName evidence="5">Nitroreductase family protein</fullName>
    </submittedName>
</protein>
<accession>A0A2N6CYP4</accession>